<dbReference type="Pfam" id="PF00501">
    <property type="entry name" value="AMP-binding"/>
    <property type="match status" value="1"/>
</dbReference>
<dbReference type="CDD" id="cd05936">
    <property type="entry name" value="FC-FACS_FadD_like"/>
    <property type="match status" value="1"/>
</dbReference>
<organism evidence="5 6">
    <name type="scientific">Filibacter tadaridae</name>
    <dbReference type="NCBI Taxonomy" id="2483811"/>
    <lineage>
        <taxon>Bacteria</taxon>
        <taxon>Bacillati</taxon>
        <taxon>Bacillota</taxon>
        <taxon>Bacilli</taxon>
        <taxon>Bacillales</taxon>
        <taxon>Caryophanaceae</taxon>
        <taxon>Filibacter</taxon>
    </lineage>
</organism>
<accession>A0A3P5X9B3</accession>
<feature type="domain" description="AMP-binding enzyme C-terminal" evidence="4">
    <location>
        <begin position="441"/>
        <end position="516"/>
    </location>
</feature>
<proteinExistence type="inferred from homology"/>
<evidence type="ECO:0000313" key="6">
    <source>
        <dbReference type="Proteomes" id="UP000270468"/>
    </source>
</evidence>
<dbReference type="GO" id="GO:0004467">
    <property type="term" value="F:long-chain fatty acid-CoA ligase activity"/>
    <property type="evidence" value="ECO:0007669"/>
    <property type="project" value="UniProtKB-EC"/>
</dbReference>
<evidence type="ECO:0000313" key="5">
    <source>
        <dbReference type="EMBL" id="VDC24004.1"/>
    </source>
</evidence>
<dbReference type="InterPro" id="IPR000873">
    <property type="entry name" value="AMP-dep_synth/lig_dom"/>
</dbReference>
<evidence type="ECO:0000259" key="3">
    <source>
        <dbReference type="Pfam" id="PF00501"/>
    </source>
</evidence>
<dbReference type="Gene3D" id="3.30.300.30">
    <property type="match status" value="1"/>
</dbReference>
<dbReference type="EC" id="6.2.1.3" evidence="5"/>
<dbReference type="PANTHER" id="PTHR43767">
    <property type="entry name" value="LONG-CHAIN-FATTY-ACID--COA LIGASE"/>
    <property type="match status" value="1"/>
</dbReference>
<dbReference type="Gene3D" id="3.40.50.12780">
    <property type="entry name" value="N-terminal domain of ligase-like"/>
    <property type="match status" value="1"/>
</dbReference>
<dbReference type="PROSITE" id="PS00455">
    <property type="entry name" value="AMP_BINDING"/>
    <property type="match status" value="1"/>
</dbReference>
<sequence>MVIHFIKGDEIMNLVTCVQETAKSKPTKTAYHFQGKDTTYAEFDQSVSMFATALQDLGIGKGDHVAFLLGNTPHFLISLYATMRIGATAIPVNPIYTPDEISYIIQNSDAKAVIALDMLLPLVEKAAGAFPTVEHYIICETTPETPAKIAALPEAVHAKIRPFSQLIASGKPGLEPVAVDDNETAIILYTSGTTGRPKGAMLTHGNIYSNARDVADYLSFSEDDRVVATLPVFHVFALTVVVNAPLVKGATILLVPRFSPTDVFNVVKENKATIFAGVPTMYNFLYQFPDGKAEDFDSVRIAISGGSSLPVSLLHDFEEKFDVRISEGYGLSEASPVTCFNPLDRDRIPGSIGTNIINVENKVVDELGNEVGPGEVGELIVRGPNVMKGYYKMPEETEATIRDGWLYTGDMARRDENGYFYIVDRKKDLVIVGGYNVYPREVEEVLFAHRDIVEAAVIGLPDPDFGESILAFVVLKDGLSQDEAQLLDYCNKRLAKYKVPKRIEFLDELPKNTTGKILRRSLKDVVTQ</sequence>
<dbReference type="InterPro" id="IPR050237">
    <property type="entry name" value="ATP-dep_AMP-bd_enzyme"/>
</dbReference>
<dbReference type="Proteomes" id="UP000270468">
    <property type="component" value="Unassembled WGS sequence"/>
</dbReference>
<evidence type="ECO:0000256" key="1">
    <source>
        <dbReference type="ARBA" id="ARBA00006432"/>
    </source>
</evidence>
<dbReference type="SUPFAM" id="SSF56801">
    <property type="entry name" value="Acetyl-CoA synthetase-like"/>
    <property type="match status" value="1"/>
</dbReference>
<reference evidence="5 6" key="1">
    <citation type="submission" date="2018-11" db="EMBL/GenBank/DDBJ databases">
        <authorList>
            <person name="Criscuolo A."/>
        </authorList>
    </citation>
    <scope>NUCLEOTIDE SEQUENCE [LARGE SCALE GENOMIC DNA]</scope>
    <source>
        <strain evidence="5">ATB-66</strain>
    </source>
</reference>
<dbReference type="NCBIfam" id="NF004837">
    <property type="entry name" value="PRK06187.1"/>
    <property type="match status" value="1"/>
</dbReference>
<dbReference type="Pfam" id="PF13193">
    <property type="entry name" value="AMP-binding_C"/>
    <property type="match status" value="1"/>
</dbReference>
<dbReference type="InterPro" id="IPR042099">
    <property type="entry name" value="ANL_N_sf"/>
</dbReference>
<dbReference type="FunFam" id="3.30.300.30:FF:000008">
    <property type="entry name" value="2,3-dihydroxybenzoate-AMP ligase"/>
    <property type="match status" value="1"/>
</dbReference>
<feature type="domain" description="AMP-dependent synthetase/ligase" evidence="3">
    <location>
        <begin position="19"/>
        <end position="391"/>
    </location>
</feature>
<dbReference type="InterPro" id="IPR020845">
    <property type="entry name" value="AMP-binding_CS"/>
</dbReference>
<gene>
    <name evidence="5" type="primary">lcfB_2</name>
    <name evidence="5" type="ORF">FILTAD_00969</name>
</gene>
<dbReference type="PANTHER" id="PTHR43767:SF3">
    <property type="entry name" value="LONG-CHAIN-FATTY-ACID--COA LIGASE"/>
    <property type="match status" value="1"/>
</dbReference>
<dbReference type="EMBL" id="UXAV01000029">
    <property type="protein sequence ID" value="VDC24004.1"/>
    <property type="molecule type" value="Genomic_DNA"/>
</dbReference>
<evidence type="ECO:0000259" key="4">
    <source>
        <dbReference type="Pfam" id="PF13193"/>
    </source>
</evidence>
<comment type="similarity">
    <text evidence="1">Belongs to the ATP-dependent AMP-binding enzyme family.</text>
</comment>
<name>A0A3P5X9B3_9BACL</name>
<dbReference type="InterPro" id="IPR025110">
    <property type="entry name" value="AMP-bd_C"/>
</dbReference>
<evidence type="ECO:0000256" key="2">
    <source>
        <dbReference type="ARBA" id="ARBA00022598"/>
    </source>
</evidence>
<keyword evidence="6" id="KW-1185">Reference proteome</keyword>
<dbReference type="AlphaFoldDB" id="A0A3P5X9B3"/>
<dbReference type="InterPro" id="IPR045851">
    <property type="entry name" value="AMP-bd_C_sf"/>
</dbReference>
<keyword evidence="2 5" id="KW-0436">Ligase</keyword>
<protein>
    <submittedName>
        <fullName evidence="5">Long-chain-fatty-acid--CoA ligase</fullName>
        <ecNumber evidence="5">6.2.1.3</ecNumber>
    </submittedName>
</protein>